<proteinExistence type="predicted"/>
<dbReference type="InterPro" id="IPR014756">
    <property type="entry name" value="Ig_E-set"/>
</dbReference>
<evidence type="ECO:0000313" key="5">
    <source>
        <dbReference type="Proteomes" id="UP000015453"/>
    </source>
</evidence>
<accession>S8EAR5</accession>
<dbReference type="Proteomes" id="UP000015453">
    <property type="component" value="Unassembled WGS sequence"/>
</dbReference>
<dbReference type="Pfam" id="PF07250">
    <property type="entry name" value="Glyoxal_oxid_N"/>
    <property type="match status" value="1"/>
</dbReference>
<name>S8EAR5_9LAMI</name>
<gene>
    <name evidence="4" type="ORF">M569_05128</name>
</gene>
<feature type="non-terminal residue" evidence="4">
    <location>
        <position position="1"/>
    </location>
</feature>
<dbReference type="InterPro" id="IPR013783">
    <property type="entry name" value="Ig-like_fold"/>
</dbReference>
<keyword evidence="5" id="KW-1185">Reference proteome</keyword>
<reference evidence="4 5" key="1">
    <citation type="journal article" date="2013" name="BMC Genomics">
        <title>The miniature genome of a carnivorous plant Genlisea aurea contains a low number of genes and short non-coding sequences.</title>
        <authorList>
            <person name="Leushkin E.V."/>
            <person name="Sutormin R.A."/>
            <person name="Nabieva E.R."/>
            <person name="Penin A.A."/>
            <person name="Kondrashov A.S."/>
            <person name="Logacheva M.D."/>
        </authorList>
    </citation>
    <scope>NUCLEOTIDE SEQUENCE [LARGE SCALE GENOMIC DNA]</scope>
</reference>
<dbReference type="CDD" id="cd02851">
    <property type="entry name" value="E_set_GO_C"/>
    <property type="match status" value="1"/>
</dbReference>
<dbReference type="Pfam" id="PF09118">
    <property type="entry name" value="GO-like_E_set"/>
    <property type="match status" value="1"/>
</dbReference>
<dbReference type="PANTHER" id="PTHR32208">
    <property type="entry name" value="SECRETED PROTEIN-RELATED"/>
    <property type="match status" value="1"/>
</dbReference>
<protein>
    <submittedName>
        <fullName evidence="4">Uncharacterized protein</fullName>
    </submittedName>
</protein>
<dbReference type="SUPFAM" id="SSF81296">
    <property type="entry name" value="E set domains"/>
    <property type="match status" value="1"/>
</dbReference>
<evidence type="ECO:0000313" key="4">
    <source>
        <dbReference type="EMBL" id="EPS69637.1"/>
    </source>
</evidence>
<dbReference type="Gene3D" id="2.60.40.10">
    <property type="entry name" value="Immunoglobulins"/>
    <property type="match status" value="1"/>
</dbReference>
<feature type="domain" description="Glyoxal oxidase N-terminal" evidence="2">
    <location>
        <begin position="1"/>
        <end position="96"/>
    </location>
</feature>
<dbReference type="InterPro" id="IPR011043">
    <property type="entry name" value="Gal_Oxase/kelch_b-propeller"/>
</dbReference>
<feature type="domain" description="Galactose oxidase-like Early set" evidence="3">
    <location>
        <begin position="114"/>
        <end position="206"/>
    </location>
</feature>
<keyword evidence="1" id="KW-0732">Signal</keyword>
<dbReference type="PANTHER" id="PTHR32208:SF93">
    <property type="entry name" value="ALDEHYDE OXIDASE GLOX1"/>
    <property type="match status" value="1"/>
</dbReference>
<dbReference type="OrthoDB" id="2019572at2759"/>
<evidence type="ECO:0000259" key="2">
    <source>
        <dbReference type="Pfam" id="PF07250"/>
    </source>
</evidence>
<dbReference type="EMBL" id="AUSU01002037">
    <property type="protein sequence ID" value="EPS69637.1"/>
    <property type="molecule type" value="Genomic_DNA"/>
</dbReference>
<dbReference type="InterPro" id="IPR009880">
    <property type="entry name" value="Glyoxal_oxidase_N"/>
</dbReference>
<dbReference type="AlphaFoldDB" id="S8EAR5"/>
<feature type="non-terminal residue" evidence="4">
    <location>
        <position position="206"/>
    </location>
</feature>
<evidence type="ECO:0000256" key="1">
    <source>
        <dbReference type="ARBA" id="ARBA00022729"/>
    </source>
</evidence>
<dbReference type="InterPro" id="IPR037293">
    <property type="entry name" value="Gal_Oxidase_central_sf"/>
</dbReference>
<comment type="caution">
    <text evidence="4">The sequence shown here is derived from an EMBL/GenBank/DDBJ whole genome shotgun (WGS) entry which is preliminary data.</text>
</comment>
<dbReference type="InterPro" id="IPR015202">
    <property type="entry name" value="GO-like_E_set"/>
</dbReference>
<organism evidence="4 5">
    <name type="scientific">Genlisea aurea</name>
    <dbReference type="NCBI Taxonomy" id="192259"/>
    <lineage>
        <taxon>Eukaryota</taxon>
        <taxon>Viridiplantae</taxon>
        <taxon>Streptophyta</taxon>
        <taxon>Embryophyta</taxon>
        <taxon>Tracheophyta</taxon>
        <taxon>Spermatophyta</taxon>
        <taxon>Magnoliopsida</taxon>
        <taxon>eudicotyledons</taxon>
        <taxon>Gunneridae</taxon>
        <taxon>Pentapetalae</taxon>
        <taxon>asterids</taxon>
        <taxon>lamiids</taxon>
        <taxon>Lamiales</taxon>
        <taxon>Lentibulariaceae</taxon>
        <taxon>Genlisea</taxon>
    </lineage>
</organism>
<sequence length="206" mass="23392">ILLINGAMAGTSAWNSADKPNLTPVLYTPTNPKGLRFRQLAPSKIPRMYHSVSAVLPGGEVLVAGSNTNPFYMMKKYGDHFKFPTEVRVEKFYPPYLDPSLKKHRLIIVEGESDKQLKYGREMRIQVEPRNRRMNRRGIKVTMYSPPFTTHGYSMNQRLLVLKVKELENGLITAVAPPSGRLAPPGYYLLFVNHRGVPSRGMWVHI</sequence>
<dbReference type="Gene3D" id="2.130.10.80">
    <property type="entry name" value="Galactose oxidase/kelch, beta-propeller"/>
    <property type="match status" value="1"/>
</dbReference>
<dbReference type="SUPFAM" id="SSF50965">
    <property type="entry name" value="Galactose oxidase, central domain"/>
    <property type="match status" value="1"/>
</dbReference>
<evidence type="ECO:0000259" key="3">
    <source>
        <dbReference type="Pfam" id="PF09118"/>
    </source>
</evidence>